<evidence type="ECO:0000313" key="5">
    <source>
        <dbReference type="EMBL" id="KHE93791.1"/>
    </source>
</evidence>
<dbReference type="AlphaFoldDB" id="A0A0B0EP04"/>
<dbReference type="EMBL" id="JRYO01000035">
    <property type="protein sequence ID" value="KHE93791.1"/>
    <property type="molecule type" value="Genomic_DNA"/>
</dbReference>
<dbReference type="InterPro" id="IPR017896">
    <property type="entry name" value="4Fe4S_Fe-S-bd"/>
</dbReference>
<feature type="domain" description="4Fe-4S ferredoxin-type" evidence="4">
    <location>
        <begin position="225"/>
        <end position="257"/>
    </location>
</feature>
<evidence type="ECO:0000259" key="4">
    <source>
        <dbReference type="PROSITE" id="PS51379"/>
    </source>
</evidence>
<dbReference type="InterPro" id="IPR009051">
    <property type="entry name" value="Helical_ferredxn"/>
</dbReference>
<comment type="caution">
    <text evidence="5">The sequence shown here is derived from an EMBL/GenBank/DDBJ whole genome shotgun (WGS) entry which is preliminary data.</text>
</comment>
<name>A0A0B0EP04_9BACT</name>
<dbReference type="PROSITE" id="PS00198">
    <property type="entry name" value="4FE4S_FER_1"/>
    <property type="match status" value="2"/>
</dbReference>
<accession>A0A0B0EP04</accession>
<evidence type="ECO:0000313" key="6">
    <source>
        <dbReference type="Proteomes" id="UP000030652"/>
    </source>
</evidence>
<feature type="domain" description="4Fe-4S ferredoxin-type" evidence="4">
    <location>
        <begin position="307"/>
        <end position="335"/>
    </location>
</feature>
<sequence>MTEKIINKNEISSFYKNLKDEFTVYGVKEKEESFYVFDETDEFTDPLDDYIPTILPPKKYLFPQQETLLRFDTQPHPDIRPVIESKKQVLFGVRPCDIHGINLLDRIFSSDYEDTNYTHKRAETVIIGIDCLKPCYEHALCASVGCLDVGEGYDILITDIGSSYYISINTPMGQEIIDRYANPIEVSNEDRDKFRKLIKERIAKFEMKFATDVSNLPLLFKNADNDPVWDELNDRCLGCGRCNIVCPTCYCFDVFDCMELNMTSGERCREWDACSLKDFAVVATGENFRSTRGQRQRHRFNRKFNYLMTKYNTSFCVGCGRCTRSCPVNIDIVETVNTVIENTKSNVK</sequence>
<dbReference type="Gene3D" id="1.10.1060.10">
    <property type="entry name" value="Alpha-helical ferredoxin"/>
    <property type="match status" value="1"/>
</dbReference>
<dbReference type="PROSITE" id="PS51379">
    <property type="entry name" value="4FE4S_FER_2"/>
    <property type="match status" value="2"/>
</dbReference>
<dbReference type="SUPFAM" id="SSF46548">
    <property type="entry name" value="alpha-helical ferredoxin"/>
    <property type="match status" value="1"/>
</dbReference>
<gene>
    <name evidence="5" type="ORF">SCABRO_00439</name>
</gene>
<dbReference type="GO" id="GO:0046872">
    <property type="term" value="F:metal ion binding"/>
    <property type="evidence" value="ECO:0007669"/>
    <property type="project" value="UniProtKB-KW"/>
</dbReference>
<keyword evidence="2" id="KW-0408">Iron</keyword>
<dbReference type="InterPro" id="IPR017900">
    <property type="entry name" value="4Fe4S_Fe_S_CS"/>
</dbReference>
<dbReference type="GO" id="GO:0051536">
    <property type="term" value="F:iron-sulfur cluster binding"/>
    <property type="evidence" value="ECO:0007669"/>
    <property type="project" value="UniProtKB-KW"/>
</dbReference>
<protein>
    <submittedName>
        <fullName evidence="5">4Fe-4S ferredoxin iron-sulfur binding protein</fullName>
    </submittedName>
</protein>
<reference evidence="5 6" key="1">
    <citation type="submission" date="2014-10" db="EMBL/GenBank/DDBJ databases">
        <title>Draft genome of anammox bacterium scalindua brodae, obtained using differential coverage binning of sequence data from two enrichment reactors.</title>
        <authorList>
            <person name="Speth D.R."/>
            <person name="Russ L."/>
            <person name="Kartal B."/>
            <person name="Op den Camp H.J."/>
            <person name="Dutilh B.E."/>
            <person name="Jetten M.S."/>
        </authorList>
    </citation>
    <scope>NUCLEOTIDE SEQUENCE [LARGE SCALE GENOMIC DNA]</scope>
    <source>
        <strain evidence="5">RU1</strain>
    </source>
</reference>
<organism evidence="5 6">
    <name type="scientific">Candidatus Scalindua brodae</name>
    <dbReference type="NCBI Taxonomy" id="237368"/>
    <lineage>
        <taxon>Bacteria</taxon>
        <taxon>Pseudomonadati</taxon>
        <taxon>Planctomycetota</taxon>
        <taxon>Candidatus Brocadiia</taxon>
        <taxon>Candidatus Brocadiales</taxon>
        <taxon>Candidatus Scalinduaceae</taxon>
        <taxon>Candidatus Scalindua</taxon>
    </lineage>
</organism>
<keyword evidence="1" id="KW-0479">Metal-binding</keyword>
<dbReference type="PANTHER" id="PTHR40447">
    <property type="entry name" value="ANAEROBIC SULFITE REDUCTASE SUBUNIT A"/>
    <property type="match status" value="1"/>
</dbReference>
<evidence type="ECO:0000256" key="2">
    <source>
        <dbReference type="ARBA" id="ARBA00023004"/>
    </source>
</evidence>
<dbReference type="Proteomes" id="UP000030652">
    <property type="component" value="Unassembled WGS sequence"/>
</dbReference>
<evidence type="ECO:0000256" key="3">
    <source>
        <dbReference type="ARBA" id="ARBA00023014"/>
    </source>
</evidence>
<dbReference type="Pfam" id="PF17179">
    <property type="entry name" value="Fer4_22"/>
    <property type="match status" value="1"/>
</dbReference>
<dbReference type="PANTHER" id="PTHR40447:SF1">
    <property type="entry name" value="ANAEROBIC SULFITE REDUCTASE SUBUNIT A"/>
    <property type="match status" value="1"/>
</dbReference>
<dbReference type="eggNOG" id="COG1143">
    <property type="taxonomic scope" value="Bacteria"/>
</dbReference>
<evidence type="ECO:0000256" key="1">
    <source>
        <dbReference type="ARBA" id="ARBA00022723"/>
    </source>
</evidence>
<proteinExistence type="predicted"/>
<keyword evidence="3" id="KW-0411">Iron-sulfur</keyword>